<protein>
    <submittedName>
        <fullName evidence="1">(rape) hypothetical protein</fullName>
    </submittedName>
</protein>
<dbReference type="Proteomes" id="UP001295469">
    <property type="component" value="Chromosome A07"/>
</dbReference>
<accession>A0A816VX00</accession>
<dbReference type="Proteomes" id="UP001295469">
    <property type="component" value="Chromosome A03"/>
</dbReference>
<dbReference type="EMBL" id="HG994361">
    <property type="protein sequence ID" value="CAF2160817.1"/>
    <property type="molecule type" value="Genomic_DNA"/>
</dbReference>
<evidence type="ECO:0000313" key="2">
    <source>
        <dbReference type="EMBL" id="CAF2160817.1"/>
    </source>
</evidence>
<organism evidence="1">
    <name type="scientific">Brassica napus</name>
    <name type="common">Rape</name>
    <dbReference type="NCBI Taxonomy" id="3708"/>
    <lineage>
        <taxon>Eukaryota</taxon>
        <taxon>Viridiplantae</taxon>
        <taxon>Streptophyta</taxon>
        <taxon>Embryophyta</taxon>
        <taxon>Tracheophyta</taxon>
        <taxon>Spermatophyta</taxon>
        <taxon>Magnoliopsida</taxon>
        <taxon>eudicotyledons</taxon>
        <taxon>Gunneridae</taxon>
        <taxon>Pentapetalae</taxon>
        <taxon>rosids</taxon>
        <taxon>malvids</taxon>
        <taxon>Brassicales</taxon>
        <taxon>Brassicaceae</taxon>
        <taxon>Brassiceae</taxon>
        <taxon>Brassica</taxon>
    </lineage>
</organism>
<dbReference type="AlphaFoldDB" id="A0A816VX00"/>
<evidence type="ECO:0000313" key="1">
    <source>
        <dbReference type="EMBL" id="CAF2118582.1"/>
    </source>
</evidence>
<proteinExistence type="predicted"/>
<reference evidence="1" key="1">
    <citation type="submission" date="2021-01" db="EMBL/GenBank/DDBJ databases">
        <authorList>
            <consortium name="Genoscope - CEA"/>
            <person name="William W."/>
        </authorList>
    </citation>
    <scope>NUCLEOTIDE SEQUENCE</scope>
</reference>
<dbReference type="EMBL" id="HG994357">
    <property type="protein sequence ID" value="CAF2118582.1"/>
    <property type="molecule type" value="Genomic_DNA"/>
</dbReference>
<gene>
    <name evidence="1" type="ORF">DARMORV10_A03P02290.1</name>
    <name evidence="2" type="ORF">DARMORV10_A07P12300.1</name>
</gene>
<sequence length="67" mass="7661">MFSALIDHVRQYEHEWQADGLRKKPEPESYKPCLPYNNTCDMVTVSTYDNGAAAPLFESSLHLLAFI</sequence>
<name>A0A816VX00_BRANA</name>